<evidence type="ECO:0000313" key="2">
    <source>
        <dbReference type="EMBL" id="MDQ0427351.1"/>
    </source>
</evidence>
<dbReference type="PANTHER" id="PTHR43415:SF3">
    <property type="entry name" value="GNAT-FAMILY ACETYLTRANSFERASE"/>
    <property type="match status" value="1"/>
</dbReference>
<evidence type="ECO:0000313" key="3">
    <source>
        <dbReference type="Proteomes" id="UP001241988"/>
    </source>
</evidence>
<dbReference type="Gene3D" id="3.40.630.30">
    <property type="match status" value="1"/>
</dbReference>
<dbReference type="Proteomes" id="UP001241988">
    <property type="component" value="Unassembled WGS sequence"/>
</dbReference>
<protein>
    <submittedName>
        <fullName evidence="2">RimJ/RimL family protein N-acetyltransferase</fullName>
    </submittedName>
</protein>
<keyword evidence="3" id="KW-1185">Reference proteome</keyword>
<reference evidence="2 3" key="1">
    <citation type="submission" date="2023-07" db="EMBL/GenBank/DDBJ databases">
        <title>Genomic Encyclopedia of Type Strains, Phase IV (KMG-IV): sequencing the most valuable type-strain genomes for metagenomic binning, comparative biology and taxonomic classification.</title>
        <authorList>
            <person name="Goeker M."/>
        </authorList>
    </citation>
    <scope>NUCLEOTIDE SEQUENCE [LARGE SCALE GENOMIC DNA]</scope>
    <source>
        <strain evidence="2 3">DSM 16419</strain>
    </source>
</reference>
<feature type="domain" description="N-acetyltransferase" evidence="1">
    <location>
        <begin position="1"/>
        <end position="162"/>
    </location>
</feature>
<dbReference type="SUPFAM" id="SSF55729">
    <property type="entry name" value="Acyl-CoA N-acyltransferases (Nat)"/>
    <property type="match status" value="1"/>
</dbReference>
<dbReference type="Pfam" id="PF00583">
    <property type="entry name" value="Acetyltransf_1"/>
    <property type="match status" value="1"/>
</dbReference>
<sequence>MIIRKAVPADAEQLAELMKHVEESNYMLFEPGERKTTSEQLQKRLVAMDQKSIVIVAEEEMELKGYLFAINEEINRKQHSVYVAVGIRQGVRGKGIGTKLFMALEKWATEKKLHRIELTVLEHNEAAIALYIKMGFEVEGIKRDSLLIDGKYVNELYMSKLM</sequence>
<dbReference type="InterPro" id="IPR016181">
    <property type="entry name" value="Acyl_CoA_acyltransferase"/>
</dbReference>
<accession>A0ABU0GPR1</accession>
<evidence type="ECO:0000259" key="1">
    <source>
        <dbReference type="PROSITE" id="PS51186"/>
    </source>
</evidence>
<proteinExistence type="predicted"/>
<organism evidence="2 3">
    <name type="scientific">Planomicrobium stackebrandtii</name>
    <dbReference type="NCBI Taxonomy" id="253160"/>
    <lineage>
        <taxon>Bacteria</taxon>
        <taxon>Bacillati</taxon>
        <taxon>Bacillota</taxon>
        <taxon>Bacilli</taxon>
        <taxon>Bacillales</taxon>
        <taxon>Caryophanaceae</taxon>
        <taxon>Planomicrobium</taxon>
    </lineage>
</organism>
<dbReference type="RefSeq" id="WP_308785667.1">
    <property type="nucleotide sequence ID" value="NZ_JAUSWB010000001.1"/>
</dbReference>
<dbReference type="CDD" id="cd04301">
    <property type="entry name" value="NAT_SF"/>
    <property type="match status" value="1"/>
</dbReference>
<name>A0ABU0GPR1_9BACL</name>
<dbReference type="InterPro" id="IPR000182">
    <property type="entry name" value="GNAT_dom"/>
</dbReference>
<gene>
    <name evidence="2" type="ORF">QOZ98_000176</name>
</gene>
<comment type="caution">
    <text evidence="2">The sequence shown here is derived from an EMBL/GenBank/DDBJ whole genome shotgun (WGS) entry which is preliminary data.</text>
</comment>
<dbReference type="PANTHER" id="PTHR43415">
    <property type="entry name" value="SPERMIDINE N(1)-ACETYLTRANSFERASE"/>
    <property type="match status" value="1"/>
</dbReference>
<dbReference type="EMBL" id="JAUSWB010000001">
    <property type="protein sequence ID" value="MDQ0427351.1"/>
    <property type="molecule type" value="Genomic_DNA"/>
</dbReference>
<dbReference type="PROSITE" id="PS51186">
    <property type="entry name" value="GNAT"/>
    <property type="match status" value="1"/>
</dbReference>